<dbReference type="InterPro" id="IPR013767">
    <property type="entry name" value="PAS_fold"/>
</dbReference>
<sequence>MTTLFTNINSSKFNRDILESIYDGYYEVDGQGHLVLFNASLCEILGLTEAQLVGDGYQKYLSDKAERSLSRMFQMVYNTGRPIKAQDFLYERPDGKQLCLEASATRVINETGFPIGIRGIIRNVTDRNCALQAQRESEQRFRSLFEQNTDAIIQFDLVGNIVDANERTAEFVGYPPAELAGWPFDVFVSTHDAMKIRRSLVYAKTGLCKEYEVRIRHRKGKQIHAHVKTIPILVDDEVTGIYAICRDITSQQHTLETIQRLSVQNTSILQSVGDGICGVDLQGKTTFFNAAAERMTGYRAEEIIGQSLHLFLHHTHADGTKSAFVDCPMHKAIHLGQKREVRNDIFWRKDKTNFPVDYHVTPMLERGKVTGAVLVFRDVTEQRQAEEWLVRSEKLSVVGQLAAGVAHEIRNPLTALKGFLQLAKVQPEKVRDYADIMYSELERIESITNEMLAFSKPHVTQFKPYNIQVLVDGVISLLSSQSLMHNVRFHVDFNHGDALILCEPDRLRQVLINLFKNAMDAMRGGGEVSIRTWLVKEQLHIAVVDHGKGMDPETLRRIGEPFYTTKSNGTGLGVMVCQRIVESHNGFMAWESEMGKGTTVTITLPICEFAGEM</sequence>
<dbReference type="PROSITE" id="PS50112">
    <property type="entry name" value="PAS"/>
    <property type="match status" value="3"/>
</dbReference>
<dbReference type="Pfam" id="PF00512">
    <property type="entry name" value="HisKA"/>
    <property type="match status" value="1"/>
</dbReference>
<dbReference type="InterPro" id="IPR035965">
    <property type="entry name" value="PAS-like_dom_sf"/>
</dbReference>
<dbReference type="InterPro" id="IPR005467">
    <property type="entry name" value="His_kinase_dom"/>
</dbReference>
<feature type="domain" description="PAS" evidence="10">
    <location>
        <begin position="268"/>
        <end position="336"/>
    </location>
</feature>
<dbReference type="SMART" id="SM00086">
    <property type="entry name" value="PAC"/>
    <property type="match status" value="3"/>
</dbReference>
<evidence type="ECO:0000259" key="9">
    <source>
        <dbReference type="PROSITE" id="PS50109"/>
    </source>
</evidence>
<evidence type="ECO:0000256" key="8">
    <source>
        <dbReference type="ARBA" id="ARBA00023012"/>
    </source>
</evidence>
<dbReference type="InterPro" id="IPR004358">
    <property type="entry name" value="Sig_transdc_His_kin-like_C"/>
</dbReference>
<dbReference type="Pfam" id="PF02518">
    <property type="entry name" value="HATPase_c"/>
    <property type="match status" value="1"/>
</dbReference>
<keyword evidence="6" id="KW-0418">Kinase</keyword>
<dbReference type="InterPro" id="IPR000700">
    <property type="entry name" value="PAS-assoc_C"/>
</dbReference>
<dbReference type="InterPro" id="IPR001610">
    <property type="entry name" value="PAC"/>
</dbReference>
<evidence type="ECO:0000256" key="1">
    <source>
        <dbReference type="ARBA" id="ARBA00000085"/>
    </source>
</evidence>
<evidence type="ECO:0000256" key="4">
    <source>
        <dbReference type="ARBA" id="ARBA00022679"/>
    </source>
</evidence>
<dbReference type="RefSeq" id="WP_377943575.1">
    <property type="nucleotide sequence ID" value="NZ_JBHUCX010000035.1"/>
</dbReference>
<comment type="catalytic activity">
    <reaction evidence="1">
        <text>ATP + protein L-histidine = ADP + protein N-phospho-L-histidine.</text>
        <dbReference type="EC" id="2.7.13.3"/>
    </reaction>
</comment>
<feature type="domain" description="PAC" evidence="11">
    <location>
        <begin position="84"/>
        <end position="136"/>
    </location>
</feature>
<dbReference type="CDD" id="cd00130">
    <property type="entry name" value="PAS"/>
    <property type="match status" value="3"/>
</dbReference>
<evidence type="ECO:0000313" key="13">
    <source>
        <dbReference type="Proteomes" id="UP001597079"/>
    </source>
</evidence>
<dbReference type="SUPFAM" id="SSF47384">
    <property type="entry name" value="Homodimeric domain of signal transducing histidine kinase"/>
    <property type="match status" value="1"/>
</dbReference>
<dbReference type="SMART" id="SM00387">
    <property type="entry name" value="HATPase_c"/>
    <property type="match status" value="1"/>
</dbReference>
<evidence type="ECO:0000313" key="12">
    <source>
        <dbReference type="EMBL" id="MFD1675688.1"/>
    </source>
</evidence>
<dbReference type="EC" id="2.7.13.3" evidence="2"/>
<dbReference type="CDD" id="cd00082">
    <property type="entry name" value="HisKA"/>
    <property type="match status" value="1"/>
</dbReference>
<keyword evidence="13" id="KW-1185">Reference proteome</keyword>
<organism evidence="12 13">
    <name type="scientific">Alicyclobacillus fodiniaquatilis</name>
    <dbReference type="NCBI Taxonomy" id="1661150"/>
    <lineage>
        <taxon>Bacteria</taxon>
        <taxon>Bacillati</taxon>
        <taxon>Bacillota</taxon>
        <taxon>Bacilli</taxon>
        <taxon>Bacillales</taxon>
        <taxon>Alicyclobacillaceae</taxon>
        <taxon>Alicyclobacillus</taxon>
    </lineage>
</organism>
<keyword evidence="7" id="KW-0067">ATP-binding</keyword>
<feature type="domain" description="PAC" evidence="11">
    <location>
        <begin position="209"/>
        <end position="260"/>
    </location>
</feature>
<proteinExistence type="predicted"/>
<evidence type="ECO:0000256" key="6">
    <source>
        <dbReference type="ARBA" id="ARBA00022777"/>
    </source>
</evidence>
<dbReference type="InterPro" id="IPR036097">
    <property type="entry name" value="HisK_dim/P_sf"/>
</dbReference>
<dbReference type="PANTHER" id="PTHR43065">
    <property type="entry name" value="SENSOR HISTIDINE KINASE"/>
    <property type="match status" value="1"/>
</dbReference>
<dbReference type="PROSITE" id="PS50113">
    <property type="entry name" value="PAC"/>
    <property type="match status" value="3"/>
</dbReference>
<evidence type="ECO:0000259" key="11">
    <source>
        <dbReference type="PROSITE" id="PS50113"/>
    </source>
</evidence>
<dbReference type="EMBL" id="JBHUCX010000035">
    <property type="protein sequence ID" value="MFD1675688.1"/>
    <property type="molecule type" value="Genomic_DNA"/>
</dbReference>
<comment type="caution">
    <text evidence="12">The sequence shown here is derived from an EMBL/GenBank/DDBJ whole genome shotgun (WGS) entry which is preliminary data.</text>
</comment>
<dbReference type="SMART" id="SM00091">
    <property type="entry name" value="PAS"/>
    <property type="match status" value="3"/>
</dbReference>
<dbReference type="PROSITE" id="PS50109">
    <property type="entry name" value="HIS_KIN"/>
    <property type="match status" value="1"/>
</dbReference>
<dbReference type="Pfam" id="PF00989">
    <property type="entry name" value="PAS"/>
    <property type="match status" value="2"/>
</dbReference>
<dbReference type="InterPro" id="IPR003594">
    <property type="entry name" value="HATPase_dom"/>
</dbReference>
<accession>A0ABW4JI75</accession>
<keyword evidence="8" id="KW-0902">Two-component regulatory system</keyword>
<dbReference type="SUPFAM" id="SSF55874">
    <property type="entry name" value="ATPase domain of HSP90 chaperone/DNA topoisomerase II/histidine kinase"/>
    <property type="match status" value="1"/>
</dbReference>
<feature type="domain" description="Histidine kinase" evidence="9">
    <location>
        <begin position="404"/>
        <end position="608"/>
    </location>
</feature>
<evidence type="ECO:0000256" key="2">
    <source>
        <dbReference type="ARBA" id="ARBA00012438"/>
    </source>
</evidence>
<keyword evidence="4" id="KW-0808">Transferase</keyword>
<keyword evidence="5" id="KW-0547">Nucleotide-binding</keyword>
<evidence type="ECO:0000256" key="3">
    <source>
        <dbReference type="ARBA" id="ARBA00022553"/>
    </source>
</evidence>
<dbReference type="SUPFAM" id="SSF55785">
    <property type="entry name" value="PYP-like sensor domain (PAS domain)"/>
    <property type="match status" value="3"/>
</dbReference>
<dbReference type="InterPro" id="IPR000014">
    <property type="entry name" value="PAS"/>
</dbReference>
<keyword evidence="3" id="KW-0597">Phosphoprotein</keyword>
<dbReference type="Gene3D" id="1.10.287.130">
    <property type="match status" value="1"/>
</dbReference>
<feature type="domain" description="PAC" evidence="11">
    <location>
        <begin position="339"/>
        <end position="391"/>
    </location>
</feature>
<feature type="domain" description="PAS" evidence="10">
    <location>
        <begin position="137"/>
        <end position="181"/>
    </location>
</feature>
<dbReference type="Pfam" id="PF13426">
    <property type="entry name" value="PAS_9"/>
    <property type="match status" value="1"/>
</dbReference>
<dbReference type="Gene3D" id="3.30.450.20">
    <property type="entry name" value="PAS domain"/>
    <property type="match status" value="3"/>
</dbReference>
<gene>
    <name evidence="12" type="ORF">ACFSB2_13385</name>
</gene>
<reference evidence="13" key="1">
    <citation type="journal article" date="2019" name="Int. J. Syst. Evol. Microbiol.">
        <title>The Global Catalogue of Microorganisms (GCM) 10K type strain sequencing project: providing services to taxonomists for standard genome sequencing and annotation.</title>
        <authorList>
            <consortium name="The Broad Institute Genomics Platform"/>
            <consortium name="The Broad Institute Genome Sequencing Center for Infectious Disease"/>
            <person name="Wu L."/>
            <person name="Ma J."/>
        </authorList>
    </citation>
    <scope>NUCLEOTIDE SEQUENCE [LARGE SCALE GENOMIC DNA]</scope>
    <source>
        <strain evidence="13">CGMCC 1.12286</strain>
    </source>
</reference>
<dbReference type="InterPro" id="IPR036890">
    <property type="entry name" value="HATPase_C_sf"/>
</dbReference>
<dbReference type="Gene3D" id="3.30.565.10">
    <property type="entry name" value="Histidine kinase-like ATPase, C-terminal domain"/>
    <property type="match status" value="1"/>
</dbReference>
<evidence type="ECO:0000256" key="5">
    <source>
        <dbReference type="ARBA" id="ARBA00022741"/>
    </source>
</evidence>
<evidence type="ECO:0000256" key="7">
    <source>
        <dbReference type="ARBA" id="ARBA00022840"/>
    </source>
</evidence>
<name>A0ABW4JI75_9BACL</name>
<dbReference type="InterPro" id="IPR003661">
    <property type="entry name" value="HisK_dim/P_dom"/>
</dbReference>
<dbReference type="NCBIfam" id="TIGR00229">
    <property type="entry name" value="sensory_box"/>
    <property type="match status" value="3"/>
</dbReference>
<dbReference type="SMART" id="SM00388">
    <property type="entry name" value="HisKA"/>
    <property type="match status" value="1"/>
</dbReference>
<dbReference type="PRINTS" id="PR00344">
    <property type="entry name" value="BCTRLSENSOR"/>
</dbReference>
<feature type="domain" description="PAS" evidence="10">
    <location>
        <begin position="10"/>
        <end position="80"/>
    </location>
</feature>
<evidence type="ECO:0000259" key="10">
    <source>
        <dbReference type="PROSITE" id="PS50112"/>
    </source>
</evidence>
<dbReference type="PANTHER" id="PTHR43065:SF10">
    <property type="entry name" value="PEROXIDE STRESS-ACTIVATED HISTIDINE KINASE MAK3"/>
    <property type="match status" value="1"/>
</dbReference>
<dbReference type="Proteomes" id="UP001597079">
    <property type="component" value="Unassembled WGS sequence"/>
</dbReference>
<protein>
    <recommendedName>
        <fullName evidence="2">histidine kinase</fullName>
        <ecNumber evidence="2">2.7.13.3</ecNumber>
    </recommendedName>
</protein>